<dbReference type="EMBL" id="BAABDT010000002">
    <property type="protein sequence ID" value="GAA3730879.1"/>
    <property type="molecule type" value="Genomic_DNA"/>
</dbReference>
<feature type="signal peptide" evidence="2">
    <location>
        <begin position="1"/>
        <end position="25"/>
    </location>
</feature>
<evidence type="ECO:0000256" key="2">
    <source>
        <dbReference type="SAM" id="SignalP"/>
    </source>
</evidence>
<dbReference type="RefSeq" id="WP_345157619.1">
    <property type="nucleotide sequence ID" value="NZ_BAABDT010000002.1"/>
</dbReference>
<evidence type="ECO:0000256" key="1">
    <source>
        <dbReference type="SAM" id="MobiDB-lite"/>
    </source>
</evidence>
<evidence type="ECO:0000313" key="4">
    <source>
        <dbReference type="Proteomes" id="UP001501367"/>
    </source>
</evidence>
<keyword evidence="2" id="KW-0732">Signal</keyword>
<feature type="chain" id="PRO_5046806664" evidence="2">
    <location>
        <begin position="26"/>
        <end position="494"/>
    </location>
</feature>
<name>A0ABP7F5P9_9FLAO</name>
<comment type="caution">
    <text evidence="3">The sequence shown here is derived from an EMBL/GenBank/DDBJ whole genome shotgun (WGS) entry which is preliminary data.</text>
</comment>
<evidence type="ECO:0000313" key="3">
    <source>
        <dbReference type="EMBL" id="GAA3730879.1"/>
    </source>
</evidence>
<reference evidence="4" key="1">
    <citation type="journal article" date="2019" name="Int. J. Syst. Evol. Microbiol.">
        <title>The Global Catalogue of Microorganisms (GCM) 10K type strain sequencing project: providing services to taxonomists for standard genome sequencing and annotation.</title>
        <authorList>
            <consortium name="The Broad Institute Genomics Platform"/>
            <consortium name="The Broad Institute Genome Sequencing Center for Infectious Disease"/>
            <person name="Wu L."/>
            <person name="Ma J."/>
        </authorList>
    </citation>
    <scope>NUCLEOTIDE SEQUENCE [LARGE SCALE GENOMIC DNA]</scope>
    <source>
        <strain evidence="4">JCM 17336</strain>
    </source>
</reference>
<gene>
    <name evidence="3" type="ORF">GCM10022422_11330</name>
</gene>
<keyword evidence="4" id="KW-1185">Reference proteome</keyword>
<protein>
    <submittedName>
        <fullName evidence="3">Uncharacterized protein</fullName>
    </submittedName>
</protein>
<sequence length="494" mass="55366">MKRLKKSLVLFLAFGAVILTNSCNNEEVDTGQLRTQDPKINEAKDWFESYKSNSTTNKSEQGEFTEAFRNLDYYWENAQVIKLSNNATGITVPIKDNPEDPEYKGQKMLYLYESDSKYQALIQEIFPESEDKIDDDQKKLGFEDLTLFSGYIITWDLKKGFLKGAKLKDGIVIGDVRNIITLYDQDVKSDMTSKMIEMFDDSSNYGGERDDTLQRGGTAAIPLNNVIVVQKSPAPAPRDFSIAGAFGDRSSSGNSGTPTGGGGSGITAPTPEKIIDELTGRAKCIFEKLKNSSSGFENAIKKFDGEFTVSHMKLSINNALPANVYGQTFLPNNFVIEVQINNNRLSNLSDLGSATVFAHEIIHAEIYRKMLSAAQIGTLMPDSSNMNPQQQVNYVNSLKNSFPGLYDYYYKRWKPTWNHEMMANHYRSTIASIIKQFDNNRLPLSTYESIAWLGLGKLDTNITTIAWDNLSSEQKAMTTKLINEYIYKGPSNCN</sequence>
<accession>A0ABP7F5P9</accession>
<organism evidence="3 4">
    <name type="scientific">Flavobacterium ginsengisoli</name>
    <dbReference type="NCBI Taxonomy" id="871694"/>
    <lineage>
        <taxon>Bacteria</taxon>
        <taxon>Pseudomonadati</taxon>
        <taxon>Bacteroidota</taxon>
        <taxon>Flavobacteriia</taxon>
        <taxon>Flavobacteriales</taxon>
        <taxon>Flavobacteriaceae</taxon>
        <taxon>Flavobacterium</taxon>
    </lineage>
</organism>
<feature type="region of interest" description="Disordered" evidence="1">
    <location>
        <begin position="245"/>
        <end position="270"/>
    </location>
</feature>
<dbReference type="Proteomes" id="UP001501367">
    <property type="component" value="Unassembled WGS sequence"/>
</dbReference>
<proteinExistence type="predicted"/>